<reference evidence="2 3" key="1">
    <citation type="submission" date="2017-03" db="EMBL/GenBank/DDBJ databases">
        <title>WGS assembly of Porphyra umbilicalis.</title>
        <authorList>
            <person name="Brawley S.H."/>
            <person name="Blouin N.A."/>
            <person name="Ficko-Blean E."/>
            <person name="Wheeler G.L."/>
            <person name="Lohr M."/>
            <person name="Goodson H.V."/>
            <person name="Jenkins J.W."/>
            <person name="Blaby-Haas C.E."/>
            <person name="Helliwell K.E."/>
            <person name="Chan C."/>
            <person name="Marriage T."/>
            <person name="Bhattacharya D."/>
            <person name="Klein A.S."/>
            <person name="Badis Y."/>
            <person name="Brodie J."/>
            <person name="Cao Y."/>
            <person name="Collen J."/>
            <person name="Dittami S.M."/>
            <person name="Gachon C.M."/>
            <person name="Green B.R."/>
            <person name="Karpowicz S."/>
            <person name="Kim J.W."/>
            <person name="Kudahl U."/>
            <person name="Lin S."/>
            <person name="Michel G."/>
            <person name="Mittag M."/>
            <person name="Olson B.J."/>
            <person name="Pangilinan J."/>
            <person name="Peng Y."/>
            <person name="Qiu H."/>
            <person name="Shu S."/>
            <person name="Singer J.T."/>
            <person name="Smith A.G."/>
            <person name="Sprecher B.N."/>
            <person name="Wagner V."/>
            <person name="Wang W."/>
            <person name="Wang Z.-Y."/>
            <person name="Yan J."/>
            <person name="Yarish C."/>
            <person name="Zoeuner-Riek S."/>
            <person name="Zhuang Y."/>
            <person name="Zou Y."/>
            <person name="Lindquist E.A."/>
            <person name="Grimwood J."/>
            <person name="Barry K."/>
            <person name="Rokhsar D.S."/>
            <person name="Schmutz J."/>
            <person name="Stiller J.W."/>
            <person name="Grossman A.R."/>
            <person name="Prochnik S.E."/>
        </authorList>
    </citation>
    <scope>NUCLEOTIDE SEQUENCE [LARGE SCALE GENOMIC DNA]</scope>
    <source>
        <strain evidence="2">4086291</strain>
    </source>
</reference>
<sequence>MSGVPSSCAAAADKRPVVGRAPPQPIRVGGGVRAADVVGVARTSGCAAACGRRAGTRPRGSGGGTAPLAPCTRSWSAVSVDKTASLLRTPSAMDGVTVLALARGGRVEVTAWRLYGWGEHEAAVPAARPTGDSSISVDGGARGARSVRLASAPQRVGSGARRGGRPDRGRDAAAIADAPVPPSACGVHPTVFFVMQALRRRPARRRAVPKPQVGRRR</sequence>
<accession>A0A1X6PBN7</accession>
<dbReference type="Proteomes" id="UP000218209">
    <property type="component" value="Unassembled WGS sequence"/>
</dbReference>
<evidence type="ECO:0000313" key="2">
    <source>
        <dbReference type="EMBL" id="OSX78288.1"/>
    </source>
</evidence>
<proteinExistence type="predicted"/>
<feature type="region of interest" description="Disordered" evidence="1">
    <location>
        <begin position="127"/>
        <end position="171"/>
    </location>
</feature>
<protein>
    <submittedName>
        <fullName evidence="2">Uncharacterized protein</fullName>
    </submittedName>
</protein>
<keyword evidence="3" id="KW-1185">Reference proteome</keyword>
<feature type="region of interest" description="Disordered" evidence="1">
    <location>
        <begin position="51"/>
        <end position="70"/>
    </location>
</feature>
<organism evidence="2 3">
    <name type="scientific">Porphyra umbilicalis</name>
    <name type="common">Purple laver</name>
    <name type="synonym">Red alga</name>
    <dbReference type="NCBI Taxonomy" id="2786"/>
    <lineage>
        <taxon>Eukaryota</taxon>
        <taxon>Rhodophyta</taxon>
        <taxon>Bangiophyceae</taxon>
        <taxon>Bangiales</taxon>
        <taxon>Bangiaceae</taxon>
        <taxon>Porphyra</taxon>
    </lineage>
</organism>
<evidence type="ECO:0000313" key="3">
    <source>
        <dbReference type="Proteomes" id="UP000218209"/>
    </source>
</evidence>
<gene>
    <name evidence="2" type="ORF">BU14_0113s0032</name>
</gene>
<dbReference type="AlphaFoldDB" id="A0A1X6PBN7"/>
<name>A0A1X6PBN7_PORUM</name>
<dbReference type="EMBL" id="KV918816">
    <property type="protein sequence ID" value="OSX78288.1"/>
    <property type="molecule type" value="Genomic_DNA"/>
</dbReference>
<evidence type="ECO:0000256" key="1">
    <source>
        <dbReference type="SAM" id="MobiDB-lite"/>
    </source>
</evidence>
<feature type="region of interest" description="Disordered" evidence="1">
    <location>
        <begin position="1"/>
        <end position="24"/>
    </location>
</feature>